<dbReference type="AlphaFoldDB" id="A0A814FWM6"/>
<keyword evidence="6" id="KW-1185">Reference proteome</keyword>
<proteinExistence type="inferred from homology"/>
<organism evidence="5 7">
    <name type="scientific">Adineta steineri</name>
    <dbReference type="NCBI Taxonomy" id="433720"/>
    <lineage>
        <taxon>Eukaryota</taxon>
        <taxon>Metazoa</taxon>
        <taxon>Spiralia</taxon>
        <taxon>Gnathifera</taxon>
        <taxon>Rotifera</taxon>
        <taxon>Eurotatoria</taxon>
        <taxon>Bdelloidea</taxon>
        <taxon>Adinetida</taxon>
        <taxon>Adinetidae</taxon>
        <taxon>Adineta</taxon>
    </lineage>
</organism>
<sequence length="994" mass="116086">MANDQNTSPLNIKRTAFGSTGHLGSLYDAHRDHVLETLNITFEKPPDQYPQKAQCILEKGHNIDKRNALELIGIDEQLRLSLLLNLTPKNGITELINYPYPINQYTRIIRYTYIHREEEFPNDTHIVQTWLHSIKPEENATHIITSISWGIDIIIILQLPSDDHLVTMIDDVLEKYRAYLNGDCNEFKLTRIDIKSYTKIADTKIYSNLTNLNERPTLHDIFHSITQHKMNENEHQQLNYILCPLEQFYSENSNYSPLDLINNIQLEQYLFDLKNSLNILEAYFNENMSTLLCGHFKEQLTNVYQQWFAIKEEYNKLIEHFSKLIIDIRSNIIAFEVFDEELQNETQIRIKKNIYSLMNNVSDLNAKGHLITDLNHQQIQYCNVIERHVDQNDNEDSLKRKLIIDENNDRVLCSNDNLNKIDPEQLKQLRHALVEELDRNPKLRLTYADFSYCNFELSNMVILPISKYYIKKKSTQLQELLSTSDTNSSINSNATTYISLPLSSSPTATTTTTTNESINILLLGETNVGKSTFINAFINYVTFNTIDNIHSDKPIVAIPILFPVTVSDNHEKHFVKFGNVHHSKNEDFDHPGQSVTQHCKSYVFHPNHSDRRKLRIIDTPGFGDIRGLDQDNFNMQHILEYVQRLSHVNAICILLKSNQTELNPFLQSCLTQLFDFFGKNIRRNIIFCFTNTRSTSYMPGNSALLLEDMLSSFPIRKIPFKKKNTFCFDNESFHYLVALQNHIPYNDQDKQEYETSWINSVREANRLIRYIRKNLIPYPIPNEWECIKRAQIEIVQMIHPILETIRHIFRSIIIRKINSLRESIELHTNNISSYEKQNDSYHSQNLPHQPIPIELLHEYKIPNDALNQKQNEMIDQLTLLCHVSAEFGYFLAYCTSYPNGNPFLTGFFRLITEEKSICDRHNRSYVNIQLVDGLKGLLQNYEQRMKDFKTNAKPNNLSDTQDWIKYMNEYPLISDYVVDNSGSTITYDYESIVS</sequence>
<dbReference type="Proteomes" id="UP000663877">
    <property type="component" value="Unassembled WGS sequence"/>
</dbReference>
<comment type="caution">
    <text evidence="5">The sequence shown here is derived from an EMBL/GenBank/DDBJ whole genome shotgun (WGS) entry which is preliminary data.</text>
</comment>
<dbReference type="Pfam" id="PF04548">
    <property type="entry name" value="AIG1"/>
    <property type="match status" value="1"/>
</dbReference>
<name>A0A814FWM6_9BILA</name>
<reference evidence="5" key="1">
    <citation type="submission" date="2021-02" db="EMBL/GenBank/DDBJ databases">
        <authorList>
            <person name="Nowell W R."/>
        </authorList>
    </citation>
    <scope>NUCLEOTIDE SEQUENCE</scope>
</reference>
<evidence type="ECO:0000313" key="6">
    <source>
        <dbReference type="Proteomes" id="UP000663832"/>
    </source>
</evidence>
<dbReference type="Gene3D" id="3.40.50.300">
    <property type="entry name" value="P-loop containing nucleotide triphosphate hydrolases"/>
    <property type="match status" value="1"/>
</dbReference>
<evidence type="ECO:0000313" key="4">
    <source>
        <dbReference type="EMBL" id="CAF0926249.1"/>
    </source>
</evidence>
<dbReference type="PANTHER" id="PTHR32046">
    <property type="entry name" value="G DOMAIN-CONTAINING PROTEIN"/>
    <property type="match status" value="1"/>
</dbReference>
<evidence type="ECO:0000256" key="1">
    <source>
        <dbReference type="ARBA" id="ARBA00008535"/>
    </source>
</evidence>
<dbReference type="PANTHER" id="PTHR32046:SF11">
    <property type="entry name" value="IMMUNE-ASSOCIATED NUCLEOTIDE-BINDING PROTEIN 10-LIKE"/>
    <property type="match status" value="1"/>
</dbReference>
<evidence type="ECO:0000259" key="3">
    <source>
        <dbReference type="Pfam" id="PF04548"/>
    </source>
</evidence>
<evidence type="ECO:0000313" key="7">
    <source>
        <dbReference type="Proteomes" id="UP000663877"/>
    </source>
</evidence>
<dbReference type="EMBL" id="CAJNOI010000068">
    <property type="protein sequence ID" value="CAF0991057.1"/>
    <property type="molecule type" value="Genomic_DNA"/>
</dbReference>
<protein>
    <recommendedName>
        <fullName evidence="3">AIG1-type G domain-containing protein</fullName>
    </recommendedName>
</protein>
<evidence type="ECO:0000256" key="2">
    <source>
        <dbReference type="ARBA" id="ARBA00022741"/>
    </source>
</evidence>
<comment type="similarity">
    <text evidence="1">Belongs to the TRAFAC class TrmE-Era-EngA-EngB-Septin-like GTPase superfamily. AIG1/Toc34/Toc159-like paraseptin GTPase family. IAN subfamily.</text>
</comment>
<dbReference type="EMBL" id="CAJNOM010000051">
    <property type="protein sequence ID" value="CAF0926249.1"/>
    <property type="molecule type" value="Genomic_DNA"/>
</dbReference>
<dbReference type="SUPFAM" id="SSF52540">
    <property type="entry name" value="P-loop containing nucleoside triphosphate hydrolases"/>
    <property type="match status" value="1"/>
</dbReference>
<dbReference type="InterPro" id="IPR027417">
    <property type="entry name" value="P-loop_NTPase"/>
</dbReference>
<dbReference type="CDD" id="cd00882">
    <property type="entry name" value="Ras_like_GTPase"/>
    <property type="match status" value="1"/>
</dbReference>
<keyword evidence="2" id="KW-0547">Nucleotide-binding</keyword>
<accession>A0A814FWM6</accession>
<dbReference type="GO" id="GO:0005525">
    <property type="term" value="F:GTP binding"/>
    <property type="evidence" value="ECO:0007669"/>
    <property type="project" value="InterPro"/>
</dbReference>
<evidence type="ECO:0000313" key="5">
    <source>
        <dbReference type="EMBL" id="CAF0991057.1"/>
    </source>
</evidence>
<dbReference type="Proteomes" id="UP000663832">
    <property type="component" value="Unassembled WGS sequence"/>
</dbReference>
<dbReference type="OrthoDB" id="8954335at2759"/>
<gene>
    <name evidence="5" type="ORF">BJG266_LOCUS15396</name>
    <name evidence="4" type="ORF">QVE165_LOCUS10835</name>
</gene>
<dbReference type="InterPro" id="IPR006703">
    <property type="entry name" value="G_AIG1"/>
</dbReference>
<feature type="domain" description="AIG1-type G" evidence="3">
    <location>
        <begin position="592"/>
        <end position="723"/>
    </location>
</feature>